<dbReference type="PANTHER" id="PTHR38701">
    <property type="entry name" value="CHROMOSOME 8, WHOLE GENOME SHOTGUN SEQUENCE"/>
    <property type="match status" value="1"/>
</dbReference>
<dbReference type="EMBL" id="LCWF01000133">
    <property type="protein sequence ID" value="KKY17984.1"/>
    <property type="molecule type" value="Genomic_DNA"/>
</dbReference>
<keyword evidence="3" id="KW-1185">Reference proteome</keyword>
<feature type="compositionally biased region" description="Polar residues" evidence="1">
    <location>
        <begin position="101"/>
        <end position="111"/>
    </location>
</feature>
<feature type="region of interest" description="Disordered" evidence="1">
    <location>
        <begin position="18"/>
        <end position="44"/>
    </location>
</feature>
<evidence type="ECO:0000313" key="2">
    <source>
        <dbReference type="EMBL" id="KKY17984.1"/>
    </source>
</evidence>
<reference evidence="2 3" key="1">
    <citation type="submission" date="2015-05" db="EMBL/GenBank/DDBJ databases">
        <title>Distinctive expansion of gene families associated with plant cell wall degradation and secondary metabolism in the genomes of grapevine trunk pathogens.</title>
        <authorList>
            <person name="Lawrence D.P."/>
            <person name="Travadon R."/>
            <person name="Rolshausen P.E."/>
            <person name="Baumgartner K."/>
        </authorList>
    </citation>
    <scope>NUCLEOTIDE SEQUENCE [LARGE SCALE GENOMIC DNA]</scope>
    <source>
        <strain evidence="2">UCRPC4</strain>
    </source>
</reference>
<evidence type="ECO:0000313" key="3">
    <source>
        <dbReference type="Proteomes" id="UP000053317"/>
    </source>
</evidence>
<organism evidence="2 3">
    <name type="scientific">Phaeomoniella chlamydospora</name>
    <name type="common">Phaeoacremonium chlamydosporum</name>
    <dbReference type="NCBI Taxonomy" id="158046"/>
    <lineage>
        <taxon>Eukaryota</taxon>
        <taxon>Fungi</taxon>
        <taxon>Dikarya</taxon>
        <taxon>Ascomycota</taxon>
        <taxon>Pezizomycotina</taxon>
        <taxon>Eurotiomycetes</taxon>
        <taxon>Chaetothyriomycetidae</taxon>
        <taxon>Phaeomoniellales</taxon>
        <taxon>Phaeomoniellaceae</taxon>
        <taxon>Phaeomoniella</taxon>
    </lineage>
</organism>
<sequence length="275" mass="30699">MSPIGTISTAEYAVNLLPSEHDPSLSSPVKSDSPAPSQLQKANELAANARRERKVLDLEISNSSLLAINRTLEREMRKQSAELRRFRRLSRAGRLSLVAPSTRSVSGQSGLSILEESDDEAQSEPEELCESDEEDDFESTLDDSDMVNLSPGAQAEFDARQRVRDERRLQLDLSKHQQLLVDSMKMNQSIRRCVAWTDELISEGKKALDYQVRVSDIELGGRVLSVEDDAPETRKGLLSPGTTMDFAEQSQLWADQLGEIPNDSPRDITFPLENQ</sequence>
<feature type="region of interest" description="Disordered" evidence="1">
    <location>
        <begin position="98"/>
        <end position="159"/>
    </location>
</feature>
<dbReference type="AlphaFoldDB" id="A0A0G2E5K2"/>
<name>A0A0G2E5K2_PHACM</name>
<gene>
    <name evidence="2" type="ORF">UCRPC4_g05187</name>
</gene>
<evidence type="ECO:0000256" key="1">
    <source>
        <dbReference type="SAM" id="MobiDB-lite"/>
    </source>
</evidence>
<protein>
    <submittedName>
        <fullName evidence="2">Uncharacterized protein</fullName>
    </submittedName>
</protein>
<dbReference type="OrthoDB" id="2555519at2759"/>
<dbReference type="PANTHER" id="PTHR38701:SF1">
    <property type="entry name" value="UP-REGULATED DURING SEPTATION PROTEIN 1 DOMAIN-CONTAINING PROTEIN"/>
    <property type="match status" value="1"/>
</dbReference>
<comment type="caution">
    <text evidence="2">The sequence shown here is derived from an EMBL/GenBank/DDBJ whole genome shotgun (WGS) entry which is preliminary data.</text>
</comment>
<dbReference type="Proteomes" id="UP000053317">
    <property type="component" value="Unassembled WGS sequence"/>
</dbReference>
<feature type="compositionally biased region" description="Polar residues" evidence="1">
    <location>
        <begin position="24"/>
        <end position="41"/>
    </location>
</feature>
<proteinExistence type="predicted"/>
<accession>A0A0G2E5K2</accession>
<feature type="compositionally biased region" description="Acidic residues" evidence="1">
    <location>
        <begin position="115"/>
        <end position="145"/>
    </location>
</feature>
<reference evidence="2 3" key="2">
    <citation type="submission" date="2015-05" db="EMBL/GenBank/DDBJ databases">
        <authorList>
            <person name="Morales-Cruz A."/>
            <person name="Amrine K.C."/>
            <person name="Cantu D."/>
        </authorList>
    </citation>
    <scope>NUCLEOTIDE SEQUENCE [LARGE SCALE GENOMIC DNA]</scope>
    <source>
        <strain evidence="2">UCRPC4</strain>
    </source>
</reference>